<sequence length="95" mass="10911">MVTVPSEFSIPAGVVLQPKRVANGILYEFVEPADDFFDFSSEILQDLIAANYSGQELLDEFNRRKQKIHDRFAAMVTHREGKSFTREEFEKEIGL</sequence>
<dbReference type="Proteomes" id="UP000051679">
    <property type="component" value="Unassembled WGS sequence"/>
</dbReference>
<gene>
    <name evidence="1" type="ORF">FC18_GL001182</name>
</gene>
<dbReference type="PATRIC" id="fig|1291052.5.peg.1200"/>
<organism evidence="1 2">
    <name type="scientific">Lacticaseibacillus sharpeae JCM 1186 = DSM 20505</name>
    <dbReference type="NCBI Taxonomy" id="1291052"/>
    <lineage>
        <taxon>Bacteria</taxon>
        <taxon>Bacillati</taxon>
        <taxon>Bacillota</taxon>
        <taxon>Bacilli</taxon>
        <taxon>Lactobacillales</taxon>
        <taxon>Lactobacillaceae</taxon>
        <taxon>Lacticaseibacillus</taxon>
    </lineage>
</organism>
<evidence type="ECO:0000313" key="2">
    <source>
        <dbReference type="Proteomes" id="UP000051679"/>
    </source>
</evidence>
<evidence type="ECO:0000313" key="1">
    <source>
        <dbReference type="EMBL" id="KRM55565.1"/>
    </source>
</evidence>
<dbReference type="EMBL" id="AYYO01000017">
    <property type="protein sequence ID" value="KRM55565.1"/>
    <property type="molecule type" value="Genomic_DNA"/>
</dbReference>
<dbReference type="AlphaFoldDB" id="A0A0R1ZKS4"/>
<name>A0A0R1ZKS4_9LACO</name>
<proteinExistence type="predicted"/>
<keyword evidence="2" id="KW-1185">Reference proteome</keyword>
<reference evidence="1 2" key="1">
    <citation type="journal article" date="2015" name="Genome Announc.">
        <title>Expanding the biotechnology potential of lactobacilli through comparative genomics of 213 strains and associated genera.</title>
        <authorList>
            <person name="Sun Z."/>
            <person name="Harris H.M."/>
            <person name="McCann A."/>
            <person name="Guo C."/>
            <person name="Argimon S."/>
            <person name="Zhang W."/>
            <person name="Yang X."/>
            <person name="Jeffery I.B."/>
            <person name="Cooney J.C."/>
            <person name="Kagawa T.F."/>
            <person name="Liu W."/>
            <person name="Song Y."/>
            <person name="Salvetti E."/>
            <person name="Wrobel A."/>
            <person name="Rasinkangas P."/>
            <person name="Parkhill J."/>
            <person name="Rea M.C."/>
            <person name="O'Sullivan O."/>
            <person name="Ritari J."/>
            <person name="Douillard F.P."/>
            <person name="Paul Ross R."/>
            <person name="Yang R."/>
            <person name="Briner A.E."/>
            <person name="Felis G.E."/>
            <person name="de Vos W.M."/>
            <person name="Barrangou R."/>
            <person name="Klaenhammer T.R."/>
            <person name="Caufield P.W."/>
            <person name="Cui Y."/>
            <person name="Zhang H."/>
            <person name="O'Toole P.W."/>
        </authorList>
    </citation>
    <scope>NUCLEOTIDE SEQUENCE [LARGE SCALE GENOMIC DNA]</scope>
    <source>
        <strain evidence="1 2">DSM 20505</strain>
    </source>
</reference>
<protein>
    <submittedName>
        <fullName evidence="1">Uncharacterized protein</fullName>
    </submittedName>
</protein>
<accession>A0A0R1ZKS4</accession>
<comment type="caution">
    <text evidence="1">The sequence shown here is derived from an EMBL/GenBank/DDBJ whole genome shotgun (WGS) entry which is preliminary data.</text>
</comment>